<proteinExistence type="predicted"/>
<sequence length="62" mass="7381">MVSPWEGDQRCTLPLSFLDLEVWLFIVAFSLVFVFYMSCQVQVLFRHLFDIYSLPFSLCRLI</sequence>
<dbReference type="AlphaFoldDB" id="A0AAU9R717"/>
<feature type="non-terminal residue" evidence="2">
    <location>
        <position position="62"/>
    </location>
</feature>
<dbReference type="Proteomes" id="UP000836841">
    <property type="component" value="Chromosome 1"/>
</dbReference>
<gene>
    <name evidence="2" type="ORF">TAV2_LOCUS3682</name>
</gene>
<keyword evidence="1" id="KW-0812">Transmembrane</keyword>
<evidence type="ECO:0000313" key="3">
    <source>
        <dbReference type="Proteomes" id="UP000836841"/>
    </source>
</evidence>
<protein>
    <recommendedName>
        <fullName evidence="4">ATP synthase F0 subunit 8</fullName>
    </recommendedName>
</protein>
<feature type="transmembrane region" description="Helical" evidence="1">
    <location>
        <begin position="22"/>
        <end position="45"/>
    </location>
</feature>
<dbReference type="EMBL" id="OU466857">
    <property type="protein sequence ID" value="CAH2034873.1"/>
    <property type="molecule type" value="Genomic_DNA"/>
</dbReference>
<evidence type="ECO:0008006" key="4">
    <source>
        <dbReference type="Google" id="ProtNLM"/>
    </source>
</evidence>
<reference evidence="2 3" key="1">
    <citation type="submission" date="2022-03" db="EMBL/GenBank/DDBJ databases">
        <authorList>
            <person name="Nunn A."/>
            <person name="Chopra R."/>
            <person name="Nunn A."/>
            <person name="Contreras Garrido A."/>
        </authorList>
    </citation>
    <scope>NUCLEOTIDE SEQUENCE [LARGE SCALE GENOMIC DNA]</scope>
</reference>
<keyword evidence="1" id="KW-1133">Transmembrane helix</keyword>
<organism evidence="2 3">
    <name type="scientific">Thlaspi arvense</name>
    <name type="common">Field penny-cress</name>
    <dbReference type="NCBI Taxonomy" id="13288"/>
    <lineage>
        <taxon>Eukaryota</taxon>
        <taxon>Viridiplantae</taxon>
        <taxon>Streptophyta</taxon>
        <taxon>Embryophyta</taxon>
        <taxon>Tracheophyta</taxon>
        <taxon>Spermatophyta</taxon>
        <taxon>Magnoliopsida</taxon>
        <taxon>eudicotyledons</taxon>
        <taxon>Gunneridae</taxon>
        <taxon>Pentapetalae</taxon>
        <taxon>rosids</taxon>
        <taxon>malvids</taxon>
        <taxon>Brassicales</taxon>
        <taxon>Brassicaceae</taxon>
        <taxon>Thlaspideae</taxon>
        <taxon>Thlaspi</taxon>
    </lineage>
</organism>
<keyword evidence="3" id="KW-1185">Reference proteome</keyword>
<name>A0AAU9R717_THLAR</name>
<keyword evidence="1" id="KW-0472">Membrane</keyword>
<evidence type="ECO:0000256" key="1">
    <source>
        <dbReference type="SAM" id="Phobius"/>
    </source>
</evidence>
<accession>A0AAU9R717</accession>
<evidence type="ECO:0000313" key="2">
    <source>
        <dbReference type="EMBL" id="CAH2034873.1"/>
    </source>
</evidence>